<dbReference type="AlphaFoldDB" id="A0A0P9DJV4"/>
<feature type="region of interest" description="Disordered" evidence="2">
    <location>
        <begin position="302"/>
        <end position="338"/>
    </location>
</feature>
<name>A0A0P9DJV4_9CHLR</name>
<dbReference type="NCBIfam" id="NF040570">
    <property type="entry name" value="guided_TnpB"/>
    <property type="match status" value="1"/>
</dbReference>
<feature type="compositionally biased region" description="Low complexity" evidence="2">
    <location>
        <begin position="318"/>
        <end position="328"/>
    </location>
</feature>
<dbReference type="GO" id="GO:0003677">
    <property type="term" value="F:DNA binding"/>
    <property type="evidence" value="ECO:0007669"/>
    <property type="project" value="UniProtKB-KW"/>
</dbReference>
<evidence type="ECO:0000313" key="4">
    <source>
        <dbReference type="EMBL" id="KPV50087.1"/>
    </source>
</evidence>
<dbReference type="Pfam" id="PF07282">
    <property type="entry name" value="Cas12f1-like_TNB"/>
    <property type="match status" value="1"/>
</dbReference>
<proteinExistence type="predicted"/>
<protein>
    <recommendedName>
        <fullName evidence="3">Cas12f1-like TNB domain-containing protein</fullName>
    </recommendedName>
</protein>
<evidence type="ECO:0000256" key="1">
    <source>
        <dbReference type="ARBA" id="ARBA00023125"/>
    </source>
</evidence>
<feature type="non-terminal residue" evidence="4">
    <location>
        <position position="1"/>
    </location>
</feature>
<evidence type="ECO:0000313" key="5">
    <source>
        <dbReference type="Proteomes" id="UP000050509"/>
    </source>
</evidence>
<dbReference type="EMBL" id="LJCR01001588">
    <property type="protein sequence ID" value="KPV50087.1"/>
    <property type="molecule type" value="Genomic_DNA"/>
</dbReference>
<evidence type="ECO:0000259" key="3">
    <source>
        <dbReference type="Pfam" id="PF07282"/>
    </source>
</evidence>
<reference evidence="4 5" key="1">
    <citation type="submission" date="2015-09" db="EMBL/GenBank/DDBJ databases">
        <title>Draft genome sequence of Kouleothrix aurantiaca JCM 19913.</title>
        <authorList>
            <person name="Hemp J."/>
        </authorList>
    </citation>
    <scope>NUCLEOTIDE SEQUENCE [LARGE SCALE GENOMIC DNA]</scope>
    <source>
        <strain evidence="4 5">COM-B</strain>
    </source>
</reference>
<dbReference type="InterPro" id="IPR010095">
    <property type="entry name" value="Cas12f1-like_TNB"/>
</dbReference>
<gene>
    <name evidence="4" type="ORF">SE17_29005</name>
</gene>
<sequence>KQTVLQANANVVALEPSEDSSFDYWLRISTLDKRQPIRLPVKLAPYHRRLLDGKRINTSMTLTCKPSGWWLTLTVDEHVPAITADESPVVGVDVGIANFLTTSTGKRYGTFRGKLARRHKLDREKRRRKARLRACLKKKGVLRLPSLTNQRLARHVQQEINRAVNQFYADHAGHQVAYEDLNVRAMRFKARRANAYLYAANLAHLPRQLAWGASKRGQTARASWAAYSSQECSRCHFVSRANRPEQQTFCCQACGLQLNADENAALNHQARFHDREMQACHSKEAVKALLDARHVAYLQSPDSRSLSARREPAFGCESISGQSGVGHHSGSRRRKHPS</sequence>
<feature type="compositionally biased region" description="Basic residues" evidence="2">
    <location>
        <begin position="329"/>
        <end position="338"/>
    </location>
</feature>
<feature type="domain" description="Cas12f1-like TNB" evidence="3">
    <location>
        <begin position="206"/>
        <end position="267"/>
    </location>
</feature>
<accession>A0A0P9DJV4</accession>
<evidence type="ECO:0000256" key="2">
    <source>
        <dbReference type="SAM" id="MobiDB-lite"/>
    </source>
</evidence>
<keyword evidence="1" id="KW-0238">DNA-binding</keyword>
<organism evidence="4 5">
    <name type="scientific">Kouleothrix aurantiaca</name>
    <dbReference type="NCBI Taxonomy" id="186479"/>
    <lineage>
        <taxon>Bacteria</taxon>
        <taxon>Bacillati</taxon>
        <taxon>Chloroflexota</taxon>
        <taxon>Chloroflexia</taxon>
        <taxon>Chloroflexales</taxon>
        <taxon>Roseiflexineae</taxon>
        <taxon>Roseiflexaceae</taxon>
        <taxon>Kouleothrix</taxon>
    </lineage>
</organism>
<keyword evidence="5" id="KW-1185">Reference proteome</keyword>
<dbReference type="Proteomes" id="UP000050509">
    <property type="component" value="Unassembled WGS sequence"/>
</dbReference>
<comment type="caution">
    <text evidence="4">The sequence shown here is derived from an EMBL/GenBank/DDBJ whole genome shotgun (WGS) entry which is preliminary data.</text>
</comment>